<accession>A0A218Z4W4</accession>
<dbReference type="GO" id="GO:0005952">
    <property type="term" value="C:cAMP-dependent protein kinase complex"/>
    <property type="evidence" value="ECO:0007669"/>
    <property type="project" value="TreeGrafter"/>
</dbReference>
<feature type="binding site" evidence="9">
    <location>
        <position position="115"/>
    </location>
    <ligand>
        <name>ATP</name>
        <dbReference type="ChEBI" id="CHEBI:30616"/>
    </ligand>
</feature>
<dbReference type="SMART" id="SM00220">
    <property type="entry name" value="S_TKc"/>
    <property type="match status" value="1"/>
</dbReference>
<dbReference type="EC" id="2.7.11.11" evidence="1"/>
<evidence type="ECO:0000256" key="4">
    <source>
        <dbReference type="ARBA" id="ARBA00022741"/>
    </source>
</evidence>
<evidence type="ECO:0000256" key="6">
    <source>
        <dbReference type="ARBA" id="ARBA00022840"/>
    </source>
</evidence>
<evidence type="ECO:0000256" key="7">
    <source>
        <dbReference type="ARBA" id="ARBA00047292"/>
    </source>
</evidence>
<keyword evidence="2 10" id="KW-0723">Serine/threonine-protein kinase</keyword>
<evidence type="ECO:0000256" key="11">
    <source>
        <dbReference type="SAM" id="MobiDB-lite"/>
    </source>
</evidence>
<name>A0A218Z4W4_9HELO</name>
<dbReference type="AlphaFoldDB" id="A0A218Z4W4"/>
<dbReference type="InParanoid" id="A0A218Z4W4"/>
<reference evidence="14 15" key="1">
    <citation type="submission" date="2017-04" db="EMBL/GenBank/DDBJ databases">
        <title>Draft genome sequence of Marssonina coronaria NL1: causal agent of apple blotch.</title>
        <authorList>
            <person name="Cheng Q."/>
        </authorList>
    </citation>
    <scope>NUCLEOTIDE SEQUENCE [LARGE SCALE GENOMIC DNA]</scope>
    <source>
        <strain evidence="14 15">NL1</strain>
    </source>
</reference>
<comment type="catalytic activity">
    <reaction evidence="7">
        <text>L-threonyl-[protein] + ATP = O-phospho-L-threonyl-[protein] + ADP + H(+)</text>
        <dbReference type="Rhea" id="RHEA:46608"/>
        <dbReference type="Rhea" id="RHEA-COMP:11060"/>
        <dbReference type="Rhea" id="RHEA-COMP:11605"/>
        <dbReference type="ChEBI" id="CHEBI:15378"/>
        <dbReference type="ChEBI" id="CHEBI:30013"/>
        <dbReference type="ChEBI" id="CHEBI:30616"/>
        <dbReference type="ChEBI" id="CHEBI:61977"/>
        <dbReference type="ChEBI" id="CHEBI:456216"/>
        <dbReference type="EC" id="2.7.11.11"/>
    </reaction>
</comment>
<dbReference type="PROSITE" id="PS00107">
    <property type="entry name" value="PROTEIN_KINASE_ATP"/>
    <property type="match status" value="1"/>
</dbReference>
<sequence length="422" mass="48772">MAFARSATHSIHEMASGLLHRHRSSREERGLASAQTHDQDRAFVAQYDEQQRPLATDEGQQHPRNNNLGRSSRGLSVYDFELIRTLGTGTFARVWLVRLANPSPEEDHDKVYALKVLRKVEVIKLKQVDHVNHERSVLADVAGHPFITTLITSFSDHDSLYMLLDYCPGGEVFSYLRKAKRFDENTARFYAAEIVLILEFLHEREGVAYRDLKPENLLLDADGHIKLVDFGFAKRLGNSKKPWYSRLREGDGIDDRKGETYTLCGTPEYLAPEVIQSKGHTTAVDWWALGILIYEFLTGYPPFWNSNPIEIYKQIVSKSVHFPSEPVISSEAKDIIRQFCTVDRSKRLGNIQDGAQRIKDHPFFQGVNWDDVYQRKERGPIIPPIRYPGDAQCFDTYPDEKEGRERYTEDLERKWENYFKDF</sequence>
<feature type="region of interest" description="Disordered" evidence="11">
    <location>
        <begin position="18"/>
        <end position="39"/>
    </location>
</feature>
<dbReference type="CDD" id="cd05580">
    <property type="entry name" value="STKc_PKA_like"/>
    <property type="match status" value="1"/>
</dbReference>
<dbReference type="STRING" id="503106.A0A218Z4W4"/>
<comment type="catalytic activity">
    <reaction evidence="8">
        <text>L-seryl-[protein] + ATP = O-phospho-L-seryl-[protein] + ADP + H(+)</text>
        <dbReference type="Rhea" id="RHEA:17989"/>
        <dbReference type="Rhea" id="RHEA-COMP:9863"/>
        <dbReference type="Rhea" id="RHEA-COMP:11604"/>
        <dbReference type="ChEBI" id="CHEBI:15378"/>
        <dbReference type="ChEBI" id="CHEBI:29999"/>
        <dbReference type="ChEBI" id="CHEBI:30616"/>
        <dbReference type="ChEBI" id="CHEBI:83421"/>
        <dbReference type="ChEBI" id="CHEBI:456216"/>
        <dbReference type="EC" id="2.7.11.11"/>
    </reaction>
</comment>
<evidence type="ECO:0000256" key="9">
    <source>
        <dbReference type="PROSITE-ProRule" id="PRU10141"/>
    </source>
</evidence>
<dbReference type="Gene3D" id="1.10.510.10">
    <property type="entry name" value="Transferase(Phosphotransferase) domain 1"/>
    <property type="match status" value="1"/>
</dbReference>
<dbReference type="InterPro" id="IPR008271">
    <property type="entry name" value="Ser/Thr_kinase_AS"/>
</dbReference>
<dbReference type="InterPro" id="IPR017441">
    <property type="entry name" value="Protein_kinase_ATP_BS"/>
</dbReference>
<keyword evidence="4 9" id="KW-0547">Nucleotide-binding</keyword>
<dbReference type="PROSITE" id="PS51285">
    <property type="entry name" value="AGC_KINASE_CTER"/>
    <property type="match status" value="1"/>
</dbReference>
<evidence type="ECO:0000313" key="14">
    <source>
        <dbReference type="EMBL" id="OWP03077.1"/>
    </source>
</evidence>
<dbReference type="InterPro" id="IPR000961">
    <property type="entry name" value="AGC-kinase_C"/>
</dbReference>
<evidence type="ECO:0000256" key="8">
    <source>
        <dbReference type="ARBA" id="ARBA00047454"/>
    </source>
</evidence>
<keyword evidence="3" id="KW-0808">Transferase</keyword>
<dbReference type="OrthoDB" id="63267at2759"/>
<evidence type="ECO:0000256" key="10">
    <source>
        <dbReference type="RuleBase" id="RU000304"/>
    </source>
</evidence>
<dbReference type="SUPFAM" id="SSF56112">
    <property type="entry name" value="Protein kinase-like (PK-like)"/>
    <property type="match status" value="1"/>
</dbReference>
<evidence type="ECO:0000259" key="12">
    <source>
        <dbReference type="PROSITE" id="PS50011"/>
    </source>
</evidence>
<proteinExistence type="inferred from homology"/>
<dbReference type="Proteomes" id="UP000242519">
    <property type="component" value="Unassembled WGS sequence"/>
</dbReference>
<organism evidence="14 15">
    <name type="scientific">Diplocarpon coronariae</name>
    <dbReference type="NCBI Taxonomy" id="2795749"/>
    <lineage>
        <taxon>Eukaryota</taxon>
        <taxon>Fungi</taxon>
        <taxon>Dikarya</taxon>
        <taxon>Ascomycota</taxon>
        <taxon>Pezizomycotina</taxon>
        <taxon>Leotiomycetes</taxon>
        <taxon>Helotiales</taxon>
        <taxon>Drepanopezizaceae</taxon>
        <taxon>Diplocarpon</taxon>
    </lineage>
</organism>
<evidence type="ECO:0000256" key="2">
    <source>
        <dbReference type="ARBA" id="ARBA00022527"/>
    </source>
</evidence>
<keyword evidence="5 14" id="KW-0418">Kinase</keyword>
<dbReference type="PANTHER" id="PTHR24353:SF37">
    <property type="entry name" value="CAMP-DEPENDENT PROTEIN KINASE CATALYTIC SUBUNIT PRKX"/>
    <property type="match status" value="1"/>
</dbReference>
<evidence type="ECO:0000259" key="13">
    <source>
        <dbReference type="PROSITE" id="PS51285"/>
    </source>
</evidence>
<protein>
    <recommendedName>
        <fullName evidence="1">cAMP-dependent protein kinase</fullName>
        <ecNumber evidence="1">2.7.11.11</ecNumber>
    </recommendedName>
</protein>
<dbReference type="Gene3D" id="3.30.200.20">
    <property type="entry name" value="Phosphorylase Kinase, domain 1"/>
    <property type="match status" value="1"/>
</dbReference>
<dbReference type="InterPro" id="IPR000719">
    <property type="entry name" value="Prot_kinase_dom"/>
</dbReference>
<comment type="caution">
    <text evidence="14">The sequence shown here is derived from an EMBL/GenBank/DDBJ whole genome shotgun (WGS) entry which is preliminary data.</text>
</comment>
<evidence type="ECO:0000256" key="1">
    <source>
        <dbReference type="ARBA" id="ARBA00012444"/>
    </source>
</evidence>
<dbReference type="PROSITE" id="PS50011">
    <property type="entry name" value="PROTEIN_KINASE_DOM"/>
    <property type="match status" value="1"/>
</dbReference>
<keyword evidence="15" id="KW-1185">Reference proteome</keyword>
<dbReference type="GO" id="GO:0005524">
    <property type="term" value="F:ATP binding"/>
    <property type="evidence" value="ECO:0007669"/>
    <property type="project" value="UniProtKB-UniRule"/>
</dbReference>
<gene>
    <name evidence="14" type="ORF">B2J93_6394</name>
</gene>
<feature type="domain" description="Protein kinase" evidence="12">
    <location>
        <begin position="80"/>
        <end position="364"/>
    </location>
</feature>
<dbReference type="PROSITE" id="PS00108">
    <property type="entry name" value="PROTEIN_KINASE_ST"/>
    <property type="match status" value="1"/>
</dbReference>
<feature type="domain" description="AGC-kinase C-terminal" evidence="13">
    <location>
        <begin position="365"/>
        <end position="422"/>
    </location>
</feature>
<comment type="similarity">
    <text evidence="10">Belongs to the protein kinase superfamily.</text>
</comment>
<evidence type="ECO:0000313" key="15">
    <source>
        <dbReference type="Proteomes" id="UP000242519"/>
    </source>
</evidence>
<dbReference type="EMBL" id="MZNU01000200">
    <property type="protein sequence ID" value="OWP03077.1"/>
    <property type="molecule type" value="Genomic_DNA"/>
</dbReference>
<evidence type="ECO:0000256" key="5">
    <source>
        <dbReference type="ARBA" id="ARBA00022777"/>
    </source>
</evidence>
<keyword evidence="6 9" id="KW-0067">ATP-binding</keyword>
<dbReference type="GO" id="GO:0005829">
    <property type="term" value="C:cytosol"/>
    <property type="evidence" value="ECO:0007669"/>
    <property type="project" value="TreeGrafter"/>
</dbReference>
<dbReference type="InterPro" id="IPR011009">
    <property type="entry name" value="Kinase-like_dom_sf"/>
</dbReference>
<dbReference type="Pfam" id="PF00069">
    <property type="entry name" value="Pkinase"/>
    <property type="match status" value="1"/>
</dbReference>
<dbReference type="SMART" id="SM00133">
    <property type="entry name" value="S_TK_X"/>
    <property type="match status" value="1"/>
</dbReference>
<dbReference type="GO" id="GO:0004691">
    <property type="term" value="F:cAMP-dependent protein kinase activity"/>
    <property type="evidence" value="ECO:0007669"/>
    <property type="project" value="UniProtKB-EC"/>
</dbReference>
<dbReference type="FunFam" id="1.10.510.10:FF:000210">
    <property type="entry name" value="Non-specific serine/threonine protein kinase"/>
    <property type="match status" value="1"/>
</dbReference>
<dbReference type="PANTHER" id="PTHR24353">
    <property type="entry name" value="CYCLIC NUCLEOTIDE-DEPENDENT PROTEIN KINASE"/>
    <property type="match status" value="1"/>
</dbReference>
<evidence type="ECO:0000256" key="3">
    <source>
        <dbReference type="ARBA" id="ARBA00022679"/>
    </source>
</evidence>